<dbReference type="EMBL" id="JAGYWB010000008">
    <property type="protein sequence ID" value="KAI0514194.1"/>
    <property type="molecule type" value="Genomic_DNA"/>
</dbReference>
<keyword evidence="1" id="KW-1133">Transmembrane helix</keyword>
<comment type="caution">
    <text evidence="2">The sequence shown here is derived from an EMBL/GenBank/DDBJ whole genome shotgun (WGS) entry which is preliminary data.</text>
</comment>
<keyword evidence="1" id="KW-0812">Transmembrane</keyword>
<evidence type="ECO:0000256" key="1">
    <source>
        <dbReference type="SAM" id="Phobius"/>
    </source>
</evidence>
<reference evidence="2" key="1">
    <citation type="journal article" date="2022" name="Front. Genet.">
        <title>Chromosome-Scale Assembly of the Dendrobium nobile Genome Provides Insights Into the Molecular Mechanism of the Biosynthesis of the Medicinal Active Ingredient of Dendrobium.</title>
        <authorList>
            <person name="Xu Q."/>
            <person name="Niu S.-C."/>
            <person name="Li K.-L."/>
            <person name="Zheng P.-J."/>
            <person name="Zhang X.-J."/>
            <person name="Jia Y."/>
            <person name="Liu Y."/>
            <person name="Niu Y.-X."/>
            <person name="Yu L.-H."/>
            <person name="Chen D.-F."/>
            <person name="Zhang G.-Q."/>
        </authorList>
    </citation>
    <scope>NUCLEOTIDE SEQUENCE</scope>
    <source>
        <tissue evidence="2">Leaf</tissue>
    </source>
</reference>
<evidence type="ECO:0000313" key="3">
    <source>
        <dbReference type="Proteomes" id="UP000829196"/>
    </source>
</evidence>
<protein>
    <submittedName>
        <fullName evidence="2">Uncharacterized protein</fullName>
    </submittedName>
</protein>
<sequence length="99" mass="11293">MDYLRSYLLSLSSFYKLHVHMGLIYSSFGLRLLDFFLPMRLIITQMLDQISRAFGWERMKGKFEASSICFFVVAVRLCCFAGGVEIASLLSCCSTSLLQ</sequence>
<gene>
    <name evidence="2" type="ORF">KFK09_010229</name>
</gene>
<dbReference type="AlphaFoldDB" id="A0A8T3BJG8"/>
<feature type="transmembrane region" description="Helical" evidence="1">
    <location>
        <begin position="63"/>
        <end position="84"/>
    </location>
</feature>
<dbReference type="Proteomes" id="UP000829196">
    <property type="component" value="Unassembled WGS sequence"/>
</dbReference>
<name>A0A8T3BJG8_DENNO</name>
<evidence type="ECO:0000313" key="2">
    <source>
        <dbReference type="EMBL" id="KAI0514194.1"/>
    </source>
</evidence>
<feature type="transmembrane region" description="Helical" evidence="1">
    <location>
        <begin position="20"/>
        <end position="43"/>
    </location>
</feature>
<keyword evidence="1" id="KW-0472">Membrane</keyword>
<keyword evidence="3" id="KW-1185">Reference proteome</keyword>
<proteinExistence type="predicted"/>
<accession>A0A8T3BJG8</accession>
<organism evidence="2 3">
    <name type="scientific">Dendrobium nobile</name>
    <name type="common">Orchid</name>
    <dbReference type="NCBI Taxonomy" id="94219"/>
    <lineage>
        <taxon>Eukaryota</taxon>
        <taxon>Viridiplantae</taxon>
        <taxon>Streptophyta</taxon>
        <taxon>Embryophyta</taxon>
        <taxon>Tracheophyta</taxon>
        <taxon>Spermatophyta</taxon>
        <taxon>Magnoliopsida</taxon>
        <taxon>Liliopsida</taxon>
        <taxon>Asparagales</taxon>
        <taxon>Orchidaceae</taxon>
        <taxon>Epidendroideae</taxon>
        <taxon>Malaxideae</taxon>
        <taxon>Dendrobiinae</taxon>
        <taxon>Dendrobium</taxon>
    </lineage>
</organism>